<evidence type="ECO:0000313" key="15">
    <source>
        <dbReference type="Proteomes" id="UP000564806"/>
    </source>
</evidence>
<dbReference type="CDD" id="cd00140">
    <property type="entry name" value="beta_clamp"/>
    <property type="match status" value="1"/>
</dbReference>
<keyword evidence="5 10" id="KW-0808">Transferase</keyword>
<keyword evidence="9" id="KW-0238">DNA-binding</keyword>
<name>A0A850ER38_9BACL</name>
<dbReference type="NCBIfam" id="TIGR00663">
    <property type="entry name" value="dnan"/>
    <property type="match status" value="1"/>
</dbReference>
<evidence type="ECO:0000256" key="1">
    <source>
        <dbReference type="ARBA" id="ARBA00004496"/>
    </source>
</evidence>
<dbReference type="Proteomes" id="UP000564806">
    <property type="component" value="Unassembled WGS sequence"/>
</dbReference>
<feature type="domain" description="DNA polymerase III beta sliding clamp central" evidence="12">
    <location>
        <begin position="136"/>
        <end position="249"/>
    </location>
</feature>
<dbReference type="Pfam" id="PF02768">
    <property type="entry name" value="DNA_pol3_beta_3"/>
    <property type="match status" value="1"/>
</dbReference>
<dbReference type="PIRSF" id="PIRSF000804">
    <property type="entry name" value="DNA_pol_III_b"/>
    <property type="match status" value="1"/>
</dbReference>
<dbReference type="GO" id="GO:0006271">
    <property type="term" value="P:DNA strand elongation involved in DNA replication"/>
    <property type="evidence" value="ECO:0007669"/>
    <property type="project" value="TreeGrafter"/>
</dbReference>
<dbReference type="InterPro" id="IPR022635">
    <property type="entry name" value="DNA_polIII_beta_C"/>
</dbReference>
<dbReference type="RefSeq" id="WP_175373409.1">
    <property type="nucleotide sequence ID" value="NZ_JABWCS010000217.1"/>
</dbReference>
<dbReference type="Gene3D" id="3.70.10.10">
    <property type="match status" value="1"/>
</dbReference>
<evidence type="ECO:0000313" key="14">
    <source>
        <dbReference type="EMBL" id="NUU62966.1"/>
    </source>
</evidence>
<dbReference type="InterPro" id="IPR046938">
    <property type="entry name" value="DNA_clamp_sf"/>
</dbReference>
<comment type="caution">
    <text evidence="14">The sequence shown here is derived from an EMBL/GenBank/DDBJ whole genome shotgun (WGS) entry which is preliminary data.</text>
</comment>
<organism evidence="14 15">
    <name type="scientific">Paenibacillus agri</name>
    <dbReference type="NCBI Taxonomy" id="2744309"/>
    <lineage>
        <taxon>Bacteria</taxon>
        <taxon>Bacillati</taxon>
        <taxon>Bacillota</taxon>
        <taxon>Bacilli</taxon>
        <taxon>Bacillales</taxon>
        <taxon>Paenibacillaceae</taxon>
        <taxon>Paenibacillus</taxon>
    </lineage>
</organism>
<comment type="function">
    <text evidence="10">Confers DNA tethering and processivity to DNA polymerases and other proteins. Acts as a clamp, forming a ring around DNA (a reaction catalyzed by the clamp-loading complex) which diffuses in an ATP-independent manner freely and bidirectionally along dsDNA. Initially characterized for its ability to contact the catalytic subunit of DNA polymerase III (Pol III), a complex, multichain enzyme responsible for most of the replicative synthesis in bacteria; Pol III exhibits 3'-5' exonuclease proofreading activity. The beta chain is required for initiation of replication as well as for processivity of DNA replication.</text>
</comment>
<evidence type="ECO:0000256" key="7">
    <source>
        <dbReference type="ARBA" id="ARBA00022705"/>
    </source>
</evidence>
<feature type="domain" description="DNA polymerase III beta sliding clamp C-terminal" evidence="13">
    <location>
        <begin position="253"/>
        <end position="357"/>
    </location>
</feature>
<keyword evidence="7 10" id="KW-0235">DNA replication</keyword>
<comment type="subunit">
    <text evidence="10">Forms a ring-shaped head-to-tail homodimer around DNA.</text>
</comment>
<evidence type="ECO:0000256" key="8">
    <source>
        <dbReference type="ARBA" id="ARBA00022932"/>
    </source>
</evidence>
<feature type="domain" description="DNA polymerase III beta sliding clamp N-terminal" evidence="11">
    <location>
        <begin position="1"/>
        <end position="123"/>
    </location>
</feature>
<protein>
    <recommendedName>
        <fullName evidence="3 10">Beta sliding clamp</fullName>
    </recommendedName>
</protein>
<evidence type="ECO:0000256" key="9">
    <source>
        <dbReference type="ARBA" id="ARBA00023125"/>
    </source>
</evidence>
<keyword evidence="6 10" id="KW-0548">Nucleotidyltransferase</keyword>
<sequence>MRVSVTKESLLHALQHVLKAVSVNHLIPILSGVSIRKDQDALIFTTSNTNMTIEYRISLTTSSTPEQEDGAIVVPARYLYELVRKLEPGSIRLETTEQWILLLSSGDAHIRLCGMDSTEFPTIQKTDRHKVASFSINNAVLKSAVRQVASAVSTSETRPILTGVFFEWKNEVLRLIATDGVRLALRTLTVEQSAAIHVQGVIPGVNLYEVSKMLKDEQGTTVIEVGTNQIQFTSKELQVQSALLEGAYPSVEKLIPQSFSSELTVKTVSLLQAVERVSVLASGSIIRLVVSGGSLELLSQTAEIGDVLDQVALLEKNGEDFRISLNATFLLDILRCIDCEDVRFRFTGIMGPLVILPQDLSASMLFLITPVRTAN</sequence>
<dbReference type="AlphaFoldDB" id="A0A850ER38"/>
<evidence type="ECO:0000256" key="5">
    <source>
        <dbReference type="ARBA" id="ARBA00022679"/>
    </source>
</evidence>
<dbReference type="Pfam" id="PF00712">
    <property type="entry name" value="DNA_pol3_beta"/>
    <property type="match status" value="1"/>
</dbReference>
<dbReference type="SMART" id="SM00480">
    <property type="entry name" value="POL3Bc"/>
    <property type="match status" value="1"/>
</dbReference>
<evidence type="ECO:0000259" key="13">
    <source>
        <dbReference type="Pfam" id="PF02768"/>
    </source>
</evidence>
<evidence type="ECO:0000256" key="2">
    <source>
        <dbReference type="ARBA" id="ARBA00010752"/>
    </source>
</evidence>
<dbReference type="Pfam" id="PF02767">
    <property type="entry name" value="DNA_pol3_beta_2"/>
    <property type="match status" value="1"/>
</dbReference>
<dbReference type="GO" id="GO:0003677">
    <property type="term" value="F:DNA binding"/>
    <property type="evidence" value="ECO:0007669"/>
    <property type="project" value="UniProtKB-UniRule"/>
</dbReference>
<evidence type="ECO:0000256" key="4">
    <source>
        <dbReference type="ARBA" id="ARBA00022490"/>
    </source>
</evidence>
<proteinExistence type="inferred from homology"/>
<gene>
    <name evidence="14" type="primary">dnaN</name>
    <name evidence="14" type="ORF">HPT30_21690</name>
</gene>
<evidence type="ECO:0000256" key="10">
    <source>
        <dbReference type="PIRNR" id="PIRNR000804"/>
    </source>
</evidence>
<dbReference type="InterPro" id="IPR022634">
    <property type="entry name" value="DNA_polIII_beta_N"/>
</dbReference>
<dbReference type="PANTHER" id="PTHR30478">
    <property type="entry name" value="DNA POLYMERASE III SUBUNIT BETA"/>
    <property type="match status" value="1"/>
</dbReference>
<dbReference type="InterPro" id="IPR001001">
    <property type="entry name" value="DNA_polIII_beta"/>
</dbReference>
<dbReference type="SUPFAM" id="SSF55979">
    <property type="entry name" value="DNA clamp"/>
    <property type="match status" value="3"/>
</dbReference>
<dbReference type="GO" id="GO:0008408">
    <property type="term" value="F:3'-5' exonuclease activity"/>
    <property type="evidence" value="ECO:0007669"/>
    <property type="project" value="InterPro"/>
</dbReference>
<dbReference type="GO" id="GO:0003887">
    <property type="term" value="F:DNA-directed DNA polymerase activity"/>
    <property type="evidence" value="ECO:0007669"/>
    <property type="project" value="UniProtKB-UniRule"/>
</dbReference>
<dbReference type="GO" id="GO:0005737">
    <property type="term" value="C:cytoplasm"/>
    <property type="evidence" value="ECO:0007669"/>
    <property type="project" value="UniProtKB-SubCell"/>
</dbReference>
<evidence type="ECO:0000256" key="3">
    <source>
        <dbReference type="ARBA" id="ARBA00021035"/>
    </source>
</evidence>
<evidence type="ECO:0000256" key="6">
    <source>
        <dbReference type="ARBA" id="ARBA00022695"/>
    </source>
</evidence>
<keyword evidence="4 10" id="KW-0963">Cytoplasm</keyword>
<keyword evidence="8 10" id="KW-0239">DNA-directed DNA polymerase</keyword>
<keyword evidence="15" id="KW-1185">Reference proteome</keyword>
<reference evidence="14" key="1">
    <citation type="submission" date="2020-06" db="EMBL/GenBank/DDBJ databases">
        <title>Paenibacillus sp. nov., isolated from soil.</title>
        <authorList>
            <person name="Seo Y.L."/>
        </authorList>
    </citation>
    <scope>NUCLEOTIDE SEQUENCE [LARGE SCALE GENOMIC DNA]</scope>
    <source>
        <strain evidence="14">JW14</strain>
    </source>
</reference>
<dbReference type="InterPro" id="IPR022637">
    <property type="entry name" value="DNA_polIII_beta_cen"/>
</dbReference>
<evidence type="ECO:0000259" key="12">
    <source>
        <dbReference type="Pfam" id="PF02767"/>
    </source>
</evidence>
<dbReference type="GO" id="GO:0009360">
    <property type="term" value="C:DNA polymerase III complex"/>
    <property type="evidence" value="ECO:0007669"/>
    <property type="project" value="InterPro"/>
</dbReference>
<dbReference type="Gene3D" id="3.10.150.10">
    <property type="entry name" value="DNA Polymerase III, subunit A, domain 2"/>
    <property type="match status" value="1"/>
</dbReference>
<evidence type="ECO:0000259" key="11">
    <source>
        <dbReference type="Pfam" id="PF00712"/>
    </source>
</evidence>
<accession>A0A850ER38</accession>
<dbReference type="EMBL" id="JABWCS010000217">
    <property type="protein sequence ID" value="NUU62966.1"/>
    <property type="molecule type" value="Genomic_DNA"/>
</dbReference>
<comment type="similarity">
    <text evidence="2 10">Belongs to the beta sliding clamp family.</text>
</comment>
<comment type="subcellular location">
    <subcellularLocation>
        <location evidence="1 10">Cytoplasm</location>
    </subcellularLocation>
</comment>
<dbReference type="PANTHER" id="PTHR30478:SF0">
    <property type="entry name" value="BETA SLIDING CLAMP"/>
    <property type="match status" value="1"/>
</dbReference>